<dbReference type="Proteomes" id="UP000887579">
    <property type="component" value="Unplaced"/>
</dbReference>
<name>A0AC34FWN5_9BILA</name>
<sequence>MKPKVKKDVDRIDLTEGVVQDYINLEKAIYRLEKKNVLKKYESKTIFADDIKKTVDQLEATYKELKKQTEKEKADIDNIEQPSVKSFLKQQGTWEHRFNKEQQEYLAALNKQEVAEKLYEKQDHLLMGVFGPDYASSAENTLEAQLDDALEWQQRVSLAKFKWTNGRVLLVHANTQMAFGITRWKELEQIEASNTRMRYFAAAEARNNFIAAGQNVQSCRVYLGRVKFPYATEEEMATMEQSLQNAFNDIQSNSNLKKALTVYQNTHKKITALIQWFDKVINDTILKDLDKANTTVTKKQKQLRQERLELMKKKVKQDFNRDLDISYDNDVPDETEEELLALEADQVKDQKDLPGKDLTEILNLSQPEGRDPSPLPLNQLAPIPSKDALFGDVKKKISEYEDTRTQLQKRNTLERERQELALQEKLKLRAQKGRRTRKQRRKSVIVPLSSIVEDEKAADNNDLK</sequence>
<proteinExistence type="predicted"/>
<dbReference type="WBParaSite" id="ES5_v2.g21822.t1">
    <property type="protein sequence ID" value="ES5_v2.g21822.t1"/>
    <property type="gene ID" value="ES5_v2.g21822"/>
</dbReference>
<evidence type="ECO:0000313" key="2">
    <source>
        <dbReference type="WBParaSite" id="ES5_v2.g21822.t1"/>
    </source>
</evidence>
<evidence type="ECO:0000313" key="1">
    <source>
        <dbReference type="Proteomes" id="UP000887579"/>
    </source>
</evidence>
<organism evidence="1 2">
    <name type="scientific">Panagrolaimus sp. ES5</name>
    <dbReference type="NCBI Taxonomy" id="591445"/>
    <lineage>
        <taxon>Eukaryota</taxon>
        <taxon>Metazoa</taxon>
        <taxon>Ecdysozoa</taxon>
        <taxon>Nematoda</taxon>
        <taxon>Chromadorea</taxon>
        <taxon>Rhabditida</taxon>
        <taxon>Tylenchina</taxon>
        <taxon>Panagrolaimomorpha</taxon>
        <taxon>Panagrolaimoidea</taxon>
        <taxon>Panagrolaimidae</taxon>
        <taxon>Panagrolaimus</taxon>
    </lineage>
</organism>
<protein>
    <submittedName>
        <fullName evidence="2">Uncharacterized protein</fullName>
    </submittedName>
</protein>
<reference evidence="2" key="1">
    <citation type="submission" date="2022-11" db="UniProtKB">
        <authorList>
            <consortium name="WormBaseParasite"/>
        </authorList>
    </citation>
    <scope>IDENTIFICATION</scope>
</reference>
<accession>A0AC34FWN5</accession>